<evidence type="ECO:0000313" key="2">
    <source>
        <dbReference type="Proteomes" id="UP000319949"/>
    </source>
</evidence>
<reference evidence="1 2" key="1">
    <citation type="submission" date="2019-06" db="EMBL/GenBank/DDBJ databases">
        <title>Genomic Encyclopedia of Type Strains, Phase IV (KMG-V): Genome sequencing to study the core and pangenomes of soil and plant-associated prokaryotes.</title>
        <authorList>
            <person name="Whitman W."/>
        </authorList>
    </citation>
    <scope>NUCLEOTIDE SEQUENCE [LARGE SCALE GENOMIC DNA]</scope>
    <source>
        <strain evidence="1 2">BR 510</strain>
    </source>
</reference>
<dbReference type="EMBL" id="VITK01000012">
    <property type="protein sequence ID" value="TWA92093.1"/>
    <property type="molecule type" value="Genomic_DNA"/>
</dbReference>
<gene>
    <name evidence="1" type="ORF">FBZ96_11299</name>
</gene>
<dbReference type="Proteomes" id="UP000319949">
    <property type="component" value="Unassembled WGS sequence"/>
</dbReference>
<proteinExistence type="predicted"/>
<name>A0A560D4W1_9BRAD</name>
<evidence type="ECO:0000313" key="1">
    <source>
        <dbReference type="EMBL" id="TWA92093.1"/>
    </source>
</evidence>
<comment type="caution">
    <text evidence="1">The sequence shown here is derived from an EMBL/GenBank/DDBJ whole genome shotgun (WGS) entry which is preliminary data.</text>
</comment>
<dbReference type="AlphaFoldDB" id="A0A560D4W1"/>
<keyword evidence="2" id="KW-1185">Reference proteome</keyword>
<organism evidence="1 2">
    <name type="scientific">Bradyrhizobium stylosanthis</name>
    <dbReference type="NCBI Taxonomy" id="1803665"/>
    <lineage>
        <taxon>Bacteria</taxon>
        <taxon>Pseudomonadati</taxon>
        <taxon>Pseudomonadota</taxon>
        <taxon>Alphaproteobacteria</taxon>
        <taxon>Hyphomicrobiales</taxon>
        <taxon>Nitrobacteraceae</taxon>
        <taxon>Bradyrhizobium</taxon>
    </lineage>
</organism>
<accession>A0A560D4W1</accession>
<protein>
    <submittedName>
        <fullName evidence="1">Uncharacterized protein</fullName>
    </submittedName>
</protein>
<sequence>MNEILLIVSGCLRIASDPPKLFLGVRQDG</sequence>